<name>A0A392VYB0_9FABA</name>
<reference evidence="1 2" key="1">
    <citation type="journal article" date="2018" name="Front. Plant Sci.">
        <title>Red Clover (Trifolium pratense) and Zigzag Clover (T. medium) - A Picture of Genomic Similarities and Differences.</title>
        <authorList>
            <person name="Dluhosova J."/>
            <person name="Istvanek J."/>
            <person name="Nedelnik J."/>
            <person name="Repkova J."/>
        </authorList>
    </citation>
    <scope>NUCLEOTIDE SEQUENCE [LARGE SCALE GENOMIC DNA]</scope>
    <source>
        <strain evidence="2">cv. 10/8</strain>
        <tissue evidence="1">Leaf</tissue>
    </source>
</reference>
<proteinExistence type="predicted"/>
<organism evidence="1 2">
    <name type="scientific">Trifolium medium</name>
    <dbReference type="NCBI Taxonomy" id="97028"/>
    <lineage>
        <taxon>Eukaryota</taxon>
        <taxon>Viridiplantae</taxon>
        <taxon>Streptophyta</taxon>
        <taxon>Embryophyta</taxon>
        <taxon>Tracheophyta</taxon>
        <taxon>Spermatophyta</taxon>
        <taxon>Magnoliopsida</taxon>
        <taxon>eudicotyledons</taxon>
        <taxon>Gunneridae</taxon>
        <taxon>Pentapetalae</taxon>
        <taxon>rosids</taxon>
        <taxon>fabids</taxon>
        <taxon>Fabales</taxon>
        <taxon>Fabaceae</taxon>
        <taxon>Papilionoideae</taxon>
        <taxon>50 kb inversion clade</taxon>
        <taxon>NPAAA clade</taxon>
        <taxon>Hologalegina</taxon>
        <taxon>IRL clade</taxon>
        <taxon>Trifolieae</taxon>
        <taxon>Trifolium</taxon>
    </lineage>
</organism>
<dbReference type="Proteomes" id="UP000265520">
    <property type="component" value="Unassembled WGS sequence"/>
</dbReference>
<comment type="caution">
    <text evidence="1">The sequence shown here is derived from an EMBL/GenBank/DDBJ whole genome shotgun (WGS) entry which is preliminary data.</text>
</comment>
<accession>A0A392VYB0</accession>
<feature type="non-terminal residue" evidence="1">
    <location>
        <position position="1"/>
    </location>
</feature>
<sequence length="57" mass="6248">NSKNVLCSDGSNYSGTVNPASSTCFKISLDSGTRIRADNSEFMWNFIVVRGVDRSEN</sequence>
<evidence type="ECO:0000313" key="2">
    <source>
        <dbReference type="Proteomes" id="UP000265520"/>
    </source>
</evidence>
<keyword evidence="2" id="KW-1185">Reference proteome</keyword>
<dbReference type="AlphaFoldDB" id="A0A392VYB0"/>
<evidence type="ECO:0000313" key="1">
    <source>
        <dbReference type="EMBL" id="MCI93368.1"/>
    </source>
</evidence>
<dbReference type="EMBL" id="LXQA011327304">
    <property type="protein sequence ID" value="MCI93368.1"/>
    <property type="molecule type" value="Genomic_DNA"/>
</dbReference>
<protein>
    <submittedName>
        <fullName evidence="1">Uncharacterized protein</fullName>
    </submittedName>
</protein>